<dbReference type="InterPro" id="IPR017441">
    <property type="entry name" value="Protein_kinase_ATP_BS"/>
</dbReference>
<evidence type="ECO:0000256" key="6">
    <source>
        <dbReference type="SAM" id="MobiDB-lite"/>
    </source>
</evidence>
<protein>
    <recommendedName>
        <fullName evidence="7">Protein kinase domain-containing protein</fullName>
    </recommendedName>
</protein>
<proteinExistence type="predicted"/>
<feature type="binding site" evidence="5">
    <location>
        <position position="248"/>
    </location>
    <ligand>
        <name>ATP</name>
        <dbReference type="ChEBI" id="CHEBI:30616"/>
    </ligand>
</feature>
<evidence type="ECO:0000259" key="7">
    <source>
        <dbReference type="PROSITE" id="PS50011"/>
    </source>
</evidence>
<keyword evidence="3" id="KW-0418">Kinase</keyword>
<gene>
    <name evidence="8" type="ORF">KC19_5G088700</name>
</gene>
<keyword evidence="1" id="KW-0808">Transferase</keyword>
<dbReference type="PANTHER" id="PTHR44329">
    <property type="entry name" value="SERINE/THREONINE-PROTEIN KINASE TNNI3K-RELATED"/>
    <property type="match status" value="1"/>
</dbReference>
<name>A0A8T0I0W9_CERPU</name>
<dbReference type="Pfam" id="PF00069">
    <property type="entry name" value="Pkinase"/>
    <property type="match status" value="1"/>
</dbReference>
<reference evidence="8" key="1">
    <citation type="submission" date="2020-06" db="EMBL/GenBank/DDBJ databases">
        <title>WGS assembly of Ceratodon purpureus strain R40.</title>
        <authorList>
            <person name="Carey S.B."/>
            <person name="Jenkins J."/>
            <person name="Shu S."/>
            <person name="Lovell J.T."/>
            <person name="Sreedasyam A."/>
            <person name="Maumus F."/>
            <person name="Tiley G.P."/>
            <person name="Fernandez-Pozo N."/>
            <person name="Barry K."/>
            <person name="Chen C."/>
            <person name="Wang M."/>
            <person name="Lipzen A."/>
            <person name="Daum C."/>
            <person name="Saski C.A."/>
            <person name="Payton A.C."/>
            <person name="Mcbreen J.C."/>
            <person name="Conrad R.E."/>
            <person name="Kollar L.M."/>
            <person name="Olsson S."/>
            <person name="Huttunen S."/>
            <person name="Landis J.B."/>
            <person name="Wickett N.J."/>
            <person name="Johnson M.G."/>
            <person name="Rensing S.A."/>
            <person name="Grimwood J."/>
            <person name="Schmutz J."/>
            <person name="Mcdaniel S.F."/>
        </authorList>
    </citation>
    <scope>NUCLEOTIDE SEQUENCE</scope>
    <source>
        <strain evidence="8">R40</strain>
    </source>
</reference>
<evidence type="ECO:0000256" key="4">
    <source>
        <dbReference type="ARBA" id="ARBA00022840"/>
    </source>
</evidence>
<evidence type="ECO:0000313" key="8">
    <source>
        <dbReference type="EMBL" id="KAG0576545.1"/>
    </source>
</evidence>
<dbReference type="GO" id="GO:0005524">
    <property type="term" value="F:ATP binding"/>
    <property type="evidence" value="ECO:0007669"/>
    <property type="project" value="UniProtKB-UniRule"/>
</dbReference>
<dbReference type="PROSITE" id="PS00108">
    <property type="entry name" value="PROTEIN_KINASE_ST"/>
    <property type="match status" value="1"/>
</dbReference>
<dbReference type="PROSITE" id="PS00107">
    <property type="entry name" value="PROTEIN_KINASE_ATP"/>
    <property type="match status" value="1"/>
</dbReference>
<organism evidence="8 9">
    <name type="scientific">Ceratodon purpureus</name>
    <name type="common">Fire moss</name>
    <name type="synonym">Dicranum purpureum</name>
    <dbReference type="NCBI Taxonomy" id="3225"/>
    <lineage>
        <taxon>Eukaryota</taxon>
        <taxon>Viridiplantae</taxon>
        <taxon>Streptophyta</taxon>
        <taxon>Embryophyta</taxon>
        <taxon>Bryophyta</taxon>
        <taxon>Bryophytina</taxon>
        <taxon>Bryopsida</taxon>
        <taxon>Dicranidae</taxon>
        <taxon>Pseudoditrichales</taxon>
        <taxon>Ditrichaceae</taxon>
        <taxon>Ceratodon</taxon>
    </lineage>
</organism>
<dbReference type="GO" id="GO:0004674">
    <property type="term" value="F:protein serine/threonine kinase activity"/>
    <property type="evidence" value="ECO:0007669"/>
    <property type="project" value="TreeGrafter"/>
</dbReference>
<feature type="domain" description="Protein kinase" evidence="7">
    <location>
        <begin position="221"/>
        <end position="522"/>
    </location>
</feature>
<dbReference type="Proteomes" id="UP000822688">
    <property type="component" value="Chromosome 5"/>
</dbReference>
<comment type="caution">
    <text evidence="8">The sequence shown here is derived from an EMBL/GenBank/DDBJ whole genome shotgun (WGS) entry which is preliminary data.</text>
</comment>
<keyword evidence="4 5" id="KW-0067">ATP-binding</keyword>
<evidence type="ECO:0000313" key="9">
    <source>
        <dbReference type="Proteomes" id="UP000822688"/>
    </source>
</evidence>
<dbReference type="SMART" id="SM00220">
    <property type="entry name" value="S_TKc"/>
    <property type="match status" value="1"/>
</dbReference>
<dbReference type="EMBL" id="CM026425">
    <property type="protein sequence ID" value="KAG0576545.1"/>
    <property type="molecule type" value="Genomic_DNA"/>
</dbReference>
<sequence>MASNHKLLVTSIDQVKSLASSATLDLNSHQCKYLSHGVQVTTKPFLREDFRTKIAEYSKYDTPRYSRLSKALVHLYSVVKRAENLMQRCCASKPGLTWQQRALTLFAMEDDVWDIIIHVRWWASILSMLVDVGGPSSKPSILERVREANQAFQPSLKDELQDAAKEDKQTLLNKVNTEMKDGDFGKKKFRNPDYLLLLQVKALLIGKDEDPTSQLNDFRHDGRYSLVGQGSFGVVHRVKWCGYGCVLKQYDGADDIEVKSMKRFHHPHIVRFFRHWRDEKCSKYKSHLLMERMEMDLEEHIKSALTKQKKLGKSEPFSDPVAIHIMLQVINAIWHMQSKGIVHRDLKPKNVLVRLSGKNVADELATEGYVEVKLGDFGIAKEDMETSHEGALTRNTGTTLYRAPELSSLDYIKVGVTKLPHQLDIWSFGIMCSQILTGKQPFEDAPLARYEGCPLPSDLKGYVDKNGRPSLPDHCPDYLRFCIQNCWELKPENRPKASDLWRMLRVAQLRSLGLIDQNYDFFSFTDLSNNFVELNPLRPRQNQGQNGQPSNKQALQRRNFRKSKSKGP</sequence>
<evidence type="ECO:0000256" key="3">
    <source>
        <dbReference type="ARBA" id="ARBA00022777"/>
    </source>
</evidence>
<keyword evidence="2 5" id="KW-0547">Nucleotide-binding</keyword>
<dbReference type="EMBL" id="CM026425">
    <property type="protein sequence ID" value="KAG0576546.1"/>
    <property type="molecule type" value="Genomic_DNA"/>
</dbReference>
<dbReference type="SUPFAM" id="SSF56112">
    <property type="entry name" value="Protein kinase-like (PK-like)"/>
    <property type="match status" value="1"/>
</dbReference>
<dbReference type="InterPro" id="IPR051681">
    <property type="entry name" value="Ser/Thr_Kinases-Pseudokinases"/>
</dbReference>
<feature type="compositionally biased region" description="Polar residues" evidence="6">
    <location>
        <begin position="540"/>
        <end position="556"/>
    </location>
</feature>
<dbReference type="Gene3D" id="1.10.510.10">
    <property type="entry name" value="Transferase(Phosphotransferase) domain 1"/>
    <property type="match status" value="1"/>
</dbReference>
<dbReference type="InterPro" id="IPR000719">
    <property type="entry name" value="Prot_kinase_dom"/>
</dbReference>
<dbReference type="InterPro" id="IPR008271">
    <property type="entry name" value="Ser/Thr_kinase_AS"/>
</dbReference>
<evidence type="ECO:0000256" key="1">
    <source>
        <dbReference type="ARBA" id="ARBA00022679"/>
    </source>
</evidence>
<accession>A0A8T0I0W9</accession>
<dbReference type="Gene3D" id="3.30.200.20">
    <property type="entry name" value="Phosphorylase Kinase, domain 1"/>
    <property type="match status" value="1"/>
</dbReference>
<dbReference type="AlphaFoldDB" id="A0A8T0I0W9"/>
<evidence type="ECO:0000256" key="5">
    <source>
        <dbReference type="PROSITE-ProRule" id="PRU10141"/>
    </source>
</evidence>
<dbReference type="InterPro" id="IPR011009">
    <property type="entry name" value="Kinase-like_dom_sf"/>
</dbReference>
<feature type="compositionally biased region" description="Basic residues" evidence="6">
    <location>
        <begin position="558"/>
        <end position="568"/>
    </location>
</feature>
<keyword evidence="9" id="KW-1185">Reference proteome</keyword>
<feature type="region of interest" description="Disordered" evidence="6">
    <location>
        <begin position="537"/>
        <end position="568"/>
    </location>
</feature>
<evidence type="ECO:0000256" key="2">
    <source>
        <dbReference type="ARBA" id="ARBA00022741"/>
    </source>
</evidence>
<dbReference type="PROSITE" id="PS50011">
    <property type="entry name" value="PROTEIN_KINASE_DOM"/>
    <property type="match status" value="1"/>
</dbReference>
<dbReference type="PANTHER" id="PTHR44329:SF260">
    <property type="entry name" value="PROTEIN KINASE DOMAIN-CONTAINING PROTEIN"/>
    <property type="match status" value="1"/>
</dbReference>